<keyword evidence="2" id="KW-1133">Transmembrane helix</keyword>
<dbReference type="Gene3D" id="1.20.5.320">
    <property type="entry name" value="6-Phosphogluconate Dehydrogenase, domain 3"/>
    <property type="match status" value="1"/>
</dbReference>
<gene>
    <name evidence="3" type="ORF">SAMN05216481_109174</name>
</gene>
<name>A0A1H9GRT3_9ACTN</name>
<evidence type="ECO:0000256" key="1">
    <source>
        <dbReference type="SAM" id="MobiDB-lite"/>
    </source>
</evidence>
<dbReference type="STRING" id="403935.SAMN05216481_109174"/>
<evidence type="ECO:0000313" key="4">
    <source>
        <dbReference type="Proteomes" id="UP000199055"/>
    </source>
</evidence>
<dbReference type="Proteomes" id="UP000199055">
    <property type="component" value="Unassembled WGS sequence"/>
</dbReference>
<keyword evidence="4" id="KW-1185">Reference proteome</keyword>
<dbReference type="EMBL" id="FOET01000009">
    <property type="protein sequence ID" value="SEQ52760.1"/>
    <property type="molecule type" value="Genomic_DNA"/>
</dbReference>
<protein>
    <submittedName>
        <fullName evidence="3">Uncharacterized protein</fullName>
    </submittedName>
</protein>
<feature type="transmembrane region" description="Helical" evidence="2">
    <location>
        <begin position="64"/>
        <end position="86"/>
    </location>
</feature>
<accession>A0A1H9GRT3</accession>
<keyword evidence="2" id="KW-0812">Transmembrane</keyword>
<feature type="compositionally biased region" description="Gly residues" evidence="1">
    <location>
        <begin position="1"/>
        <end position="20"/>
    </location>
</feature>
<feature type="compositionally biased region" description="Low complexity" evidence="1">
    <location>
        <begin position="90"/>
        <end position="112"/>
    </location>
</feature>
<feature type="region of interest" description="Disordered" evidence="1">
    <location>
        <begin position="90"/>
        <end position="141"/>
    </location>
</feature>
<feature type="compositionally biased region" description="Pro residues" evidence="1">
    <location>
        <begin position="21"/>
        <end position="42"/>
    </location>
</feature>
<proteinExistence type="predicted"/>
<sequence length="312" mass="31143">MRGMSFGQGGPGWGPGGPSGPSGPPGPFGRPGPSGPPGPSDPSTPDWAALAERSERARARRRRWLVIGGGAVATAVVAAIVAVAVVNEGGSGSGPSAAASSSNSPTPSAAEAPPGPEQPEPTFSSEPPPPPPDPRNFLSSAEKDTAPLGADTLFPGDSMKANGRTYDKGATASTESCASGTQGALGAVLTGNGCRELIRVTYMREGVAVTVGVAVFDDAGAARKAKEQSRPNVASLPGSGVPTFCRGGVTCRTSANALGRYAYFTISGYTSGKDVTASETAARRAGLDAADFAFARILERGREQAAASVTGG</sequence>
<evidence type="ECO:0000313" key="3">
    <source>
        <dbReference type="EMBL" id="SEQ52760.1"/>
    </source>
</evidence>
<dbReference type="AlphaFoldDB" id="A0A1H9GRT3"/>
<feature type="region of interest" description="Disordered" evidence="1">
    <location>
        <begin position="1"/>
        <end position="54"/>
    </location>
</feature>
<keyword evidence="2" id="KW-0472">Membrane</keyword>
<evidence type="ECO:0000256" key="2">
    <source>
        <dbReference type="SAM" id="Phobius"/>
    </source>
</evidence>
<organism evidence="3 4">
    <name type="scientific">Streptomyces radiopugnans</name>
    <dbReference type="NCBI Taxonomy" id="403935"/>
    <lineage>
        <taxon>Bacteria</taxon>
        <taxon>Bacillati</taxon>
        <taxon>Actinomycetota</taxon>
        <taxon>Actinomycetes</taxon>
        <taxon>Kitasatosporales</taxon>
        <taxon>Streptomycetaceae</taxon>
        <taxon>Streptomyces</taxon>
    </lineage>
</organism>
<reference evidence="3 4" key="1">
    <citation type="submission" date="2016-10" db="EMBL/GenBank/DDBJ databases">
        <authorList>
            <person name="de Groot N.N."/>
        </authorList>
    </citation>
    <scope>NUCLEOTIDE SEQUENCE [LARGE SCALE GENOMIC DNA]</scope>
    <source>
        <strain evidence="3 4">CGMCC 4.3519</strain>
    </source>
</reference>